<dbReference type="PRINTS" id="PR00633">
    <property type="entry name" value="RCCNDNSATION"/>
</dbReference>
<dbReference type="SUPFAM" id="SSF50985">
    <property type="entry name" value="RCC1/BLIP-II"/>
    <property type="match status" value="2"/>
</dbReference>
<dbReference type="Proteomes" id="UP000298471">
    <property type="component" value="Unassembled WGS sequence"/>
</dbReference>
<dbReference type="Pfam" id="PF00415">
    <property type="entry name" value="RCC1"/>
    <property type="match status" value="1"/>
</dbReference>
<evidence type="ECO:0000313" key="3">
    <source>
        <dbReference type="EMBL" id="TGE27698.1"/>
    </source>
</evidence>
<dbReference type="PROSITE" id="PS50012">
    <property type="entry name" value="RCC1_3"/>
    <property type="match status" value="6"/>
</dbReference>
<comment type="caution">
    <text evidence="3">The sequence shown here is derived from an EMBL/GenBank/DDBJ whole genome shotgun (WGS) entry which is preliminary data.</text>
</comment>
<dbReference type="InterPro" id="IPR058923">
    <property type="entry name" value="RCC1-like_dom"/>
</dbReference>
<keyword evidence="1" id="KW-0677">Repeat</keyword>
<dbReference type="InterPro" id="IPR026444">
    <property type="entry name" value="Secre_tail"/>
</dbReference>
<keyword evidence="4" id="KW-1185">Reference proteome</keyword>
<evidence type="ECO:0000313" key="4">
    <source>
        <dbReference type="Proteomes" id="UP000298471"/>
    </source>
</evidence>
<dbReference type="InterPro" id="IPR051625">
    <property type="entry name" value="Signaling_Regulatory_Domain"/>
</dbReference>
<dbReference type="PANTHER" id="PTHR22872">
    <property type="entry name" value="BTK-BINDING PROTEIN-RELATED"/>
    <property type="match status" value="1"/>
</dbReference>
<evidence type="ECO:0000256" key="1">
    <source>
        <dbReference type="ARBA" id="ARBA00022737"/>
    </source>
</evidence>
<dbReference type="NCBIfam" id="TIGR04183">
    <property type="entry name" value="Por_Secre_tail"/>
    <property type="match status" value="1"/>
</dbReference>
<gene>
    <name evidence="3" type="ORF">E5K02_15140</name>
</gene>
<proteinExistence type="predicted"/>
<dbReference type="OrthoDB" id="1081439at2"/>
<accession>A0A4Z0QC70</accession>
<dbReference type="InterPro" id="IPR000408">
    <property type="entry name" value="Reg_chr_condens"/>
</dbReference>
<dbReference type="PROSITE" id="PS00626">
    <property type="entry name" value="RCC1_2"/>
    <property type="match status" value="3"/>
</dbReference>
<feature type="domain" description="RCC1-like" evidence="2">
    <location>
        <begin position="207"/>
        <end position="399"/>
    </location>
</feature>
<dbReference type="EMBL" id="SRMB01000002">
    <property type="protein sequence ID" value="TGE27698.1"/>
    <property type="molecule type" value="Genomic_DNA"/>
</dbReference>
<protein>
    <submittedName>
        <fullName evidence="3">T9SS type A sorting domain-containing protein</fullName>
    </submittedName>
</protein>
<dbReference type="Pfam" id="PF25390">
    <property type="entry name" value="WD40_RLD"/>
    <property type="match status" value="1"/>
</dbReference>
<organism evidence="3 4">
    <name type="scientific">Hymenobacter metallicola</name>
    <dbReference type="NCBI Taxonomy" id="2563114"/>
    <lineage>
        <taxon>Bacteria</taxon>
        <taxon>Pseudomonadati</taxon>
        <taxon>Bacteroidota</taxon>
        <taxon>Cytophagia</taxon>
        <taxon>Cytophagales</taxon>
        <taxon>Hymenobacteraceae</taxon>
        <taxon>Hymenobacter</taxon>
    </lineage>
</organism>
<sequence>MTLTFTTWSTATHKLRTRSLTWKRVGSLTALVLGLVGGPHPLRAQPSRAGQKVAAGYGHSISLLANGFIATHGENRSGEIGNGTAGRQLTPFLIPPPSGKVWSHVMTGDFRSAALTTDGAMYSWGSGGYGQHGDNDRSQYSTPQLVAAPSGKTWVNVSAGFGHTLALCNDGTLYTWGDNYYAQLGNGTTTLTLARQVVTAPAGSWMAVAAGYNFSLALNSNGSLYAWGANRDGQLGDGTTIQRATPVLIAPPAGLRWTQVAAGFWNSAALCSDGSLYVWGNNYAGQIGDGTTSARLVPRRISPPTGHRWTQVSVGYEHILAVCSDGGLYAWGGNDYGKFGNGTTTSLTQPARVAPPAGQTWVQVACGHNHSLALASDGQVYTAGYNYSGQLGDGTTQNNSCFVRNCSAPLASELPQDLTKAALRVAPNPFTNLIRLTAQAPAAGPATVTLHTAVGQTMVTRRIAMQRGENEVTLAGLPPLPAGVYFLTLTTEQGRRVVRLAHTE</sequence>
<dbReference type="RefSeq" id="WP_135395905.1">
    <property type="nucleotide sequence ID" value="NZ_SRMB01000002.1"/>
</dbReference>
<evidence type="ECO:0000259" key="2">
    <source>
        <dbReference type="Pfam" id="PF25390"/>
    </source>
</evidence>
<name>A0A4Z0QC70_9BACT</name>
<dbReference type="AlphaFoldDB" id="A0A4Z0QC70"/>
<dbReference type="InterPro" id="IPR009091">
    <property type="entry name" value="RCC1/BLIP-II"/>
</dbReference>
<dbReference type="Gene3D" id="2.130.10.30">
    <property type="entry name" value="Regulator of chromosome condensation 1/beta-lactamase-inhibitor protein II"/>
    <property type="match status" value="2"/>
</dbReference>
<reference evidence="3 4" key="1">
    <citation type="submission" date="2019-04" db="EMBL/GenBank/DDBJ databases">
        <authorList>
            <person name="Feng G."/>
            <person name="Zhang J."/>
            <person name="Zhu H."/>
        </authorList>
    </citation>
    <scope>NUCLEOTIDE SEQUENCE [LARGE SCALE GENOMIC DNA]</scope>
    <source>
        <strain evidence="3 4">9PBR-1</strain>
    </source>
</reference>